<dbReference type="AlphaFoldDB" id="T1GWU5"/>
<dbReference type="SUPFAM" id="SSF53756">
    <property type="entry name" value="UDP-Glycosyltransferase/glycogen phosphorylase"/>
    <property type="match status" value="1"/>
</dbReference>
<evidence type="ECO:0000256" key="3">
    <source>
        <dbReference type="ARBA" id="ARBA00022679"/>
    </source>
</evidence>
<dbReference type="EMBL" id="CAQQ02189746">
    <property type="status" value="NOT_ANNOTATED_CDS"/>
    <property type="molecule type" value="Genomic_DNA"/>
</dbReference>
<dbReference type="Gene3D" id="3.40.50.2000">
    <property type="entry name" value="Glycogen Phosphorylase B"/>
    <property type="match status" value="1"/>
</dbReference>
<dbReference type="InterPro" id="IPR002213">
    <property type="entry name" value="UDP_glucos_trans"/>
</dbReference>
<dbReference type="EMBL" id="CAQQ02189748">
    <property type="status" value="NOT_ANNOTATED_CDS"/>
    <property type="molecule type" value="Genomic_DNA"/>
</dbReference>
<name>T1GWU5_MEGSC</name>
<keyword evidence="5" id="KW-1185">Reference proteome</keyword>
<reference evidence="5" key="1">
    <citation type="submission" date="2013-02" db="EMBL/GenBank/DDBJ databases">
        <authorList>
            <person name="Hughes D."/>
        </authorList>
    </citation>
    <scope>NUCLEOTIDE SEQUENCE</scope>
    <source>
        <strain>Durham</strain>
        <strain evidence="5">NC isolate 2 -- Noor lab</strain>
    </source>
</reference>
<comment type="similarity">
    <text evidence="1">Belongs to the UDP-glycosyltransferase family.</text>
</comment>
<evidence type="ECO:0008006" key="6">
    <source>
        <dbReference type="Google" id="ProtNLM"/>
    </source>
</evidence>
<dbReference type="CDD" id="cd03784">
    <property type="entry name" value="GT1_Gtf-like"/>
    <property type="match status" value="1"/>
</dbReference>
<dbReference type="InterPro" id="IPR050271">
    <property type="entry name" value="UDP-glycosyltransferase"/>
</dbReference>
<dbReference type="FunFam" id="3.40.50.2000:FF:000050">
    <property type="entry name" value="UDP-glucuronosyltransferase"/>
    <property type="match status" value="1"/>
</dbReference>
<evidence type="ECO:0000313" key="4">
    <source>
        <dbReference type="EnsemblMetazoa" id="MESCA008276-PA"/>
    </source>
</evidence>
<dbReference type="PANTHER" id="PTHR48043">
    <property type="entry name" value="EG:EG0003.4 PROTEIN-RELATED"/>
    <property type="match status" value="1"/>
</dbReference>
<evidence type="ECO:0000256" key="1">
    <source>
        <dbReference type="ARBA" id="ARBA00009995"/>
    </source>
</evidence>
<protein>
    <recommendedName>
        <fullName evidence="6">UDP-glucuronosyltransferase</fullName>
    </recommendedName>
</protein>
<reference evidence="4" key="2">
    <citation type="submission" date="2015-06" db="UniProtKB">
        <authorList>
            <consortium name="EnsemblMetazoa"/>
        </authorList>
    </citation>
    <scope>IDENTIFICATION</scope>
</reference>
<dbReference type="PANTHER" id="PTHR48043:SF159">
    <property type="entry name" value="EG:EG0003.4 PROTEIN-RELATED"/>
    <property type="match status" value="1"/>
</dbReference>
<dbReference type="STRING" id="36166.T1GWU5"/>
<dbReference type="HOGENOM" id="CLU_012949_2_1_1"/>
<dbReference type="Proteomes" id="UP000015102">
    <property type="component" value="Unassembled WGS sequence"/>
</dbReference>
<dbReference type="Pfam" id="PF00201">
    <property type="entry name" value="UDPGT"/>
    <property type="match status" value="1"/>
</dbReference>
<accession>T1GWU5</accession>
<dbReference type="GO" id="GO:0008194">
    <property type="term" value="F:UDP-glycosyltransferase activity"/>
    <property type="evidence" value="ECO:0007669"/>
    <property type="project" value="InterPro"/>
</dbReference>
<organism evidence="4 5">
    <name type="scientific">Megaselia scalaris</name>
    <name type="common">Humpbacked fly</name>
    <name type="synonym">Phora scalaris</name>
    <dbReference type="NCBI Taxonomy" id="36166"/>
    <lineage>
        <taxon>Eukaryota</taxon>
        <taxon>Metazoa</taxon>
        <taxon>Ecdysozoa</taxon>
        <taxon>Arthropoda</taxon>
        <taxon>Hexapoda</taxon>
        <taxon>Insecta</taxon>
        <taxon>Pterygota</taxon>
        <taxon>Neoptera</taxon>
        <taxon>Endopterygota</taxon>
        <taxon>Diptera</taxon>
        <taxon>Brachycera</taxon>
        <taxon>Muscomorpha</taxon>
        <taxon>Platypezoidea</taxon>
        <taxon>Phoridae</taxon>
        <taxon>Megaseliini</taxon>
        <taxon>Megaselia</taxon>
    </lineage>
</organism>
<dbReference type="EMBL" id="CAQQ02189747">
    <property type="status" value="NOT_ANNOTATED_CDS"/>
    <property type="molecule type" value="Genomic_DNA"/>
</dbReference>
<proteinExistence type="inferred from homology"/>
<evidence type="ECO:0000313" key="5">
    <source>
        <dbReference type="Proteomes" id="UP000015102"/>
    </source>
</evidence>
<sequence length="204" mass="23277">MYINIISQHLGEFLDTAENGAIFFSLGSTAKSSDLSPETVKLFFNVLSKLPQKILWKWDDVENVPGKSDNILFDKWVPQNDVLAHKNLRLFITHGGKGSVVESQYHGVPMIVIPLFGDQTFNAKEIEGKMYGISINHKTVTKEHFEKVVNEVLENRKYLTNVKLFSKVYKDRPITAKDNAVFWMEYVLRHKGARHLQSPAGELD</sequence>
<dbReference type="EnsemblMetazoa" id="MESCA008276-RA">
    <property type="protein sequence ID" value="MESCA008276-PA"/>
    <property type="gene ID" value="MESCA008276"/>
</dbReference>
<keyword evidence="3" id="KW-0808">Transferase</keyword>
<dbReference type="OMA" id="ISWIITH"/>
<keyword evidence="2" id="KW-0328">Glycosyltransferase</keyword>
<evidence type="ECO:0000256" key="2">
    <source>
        <dbReference type="ARBA" id="ARBA00022676"/>
    </source>
</evidence>